<dbReference type="PANTHER" id="PTHR23150">
    <property type="entry name" value="SULFATASE MODIFYING FACTOR 1, 2"/>
    <property type="match status" value="1"/>
</dbReference>
<name>A0A510I434_9VIBR</name>
<feature type="coiled-coil region" evidence="1">
    <location>
        <begin position="432"/>
        <end position="483"/>
    </location>
</feature>
<dbReference type="InterPro" id="IPR042095">
    <property type="entry name" value="SUMF_sf"/>
</dbReference>
<dbReference type="InterPro" id="IPR051043">
    <property type="entry name" value="Sulfatase_Mod_Factor_Kinase"/>
</dbReference>
<dbReference type="GO" id="GO:0120147">
    <property type="term" value="F:formylglycine-generating oxidase activity"/>
    <property type="evidence" value="ECO:0007669"/>
    <property type="project" value="TreeGrafter"/>
</dbReference>
<dbReference type="RefSeq" id="WP_143692309.1">
    <property type="nucleotide sequence ID" value="NZ_AP019798.1"/>
</dbReference>
<evidence type="ECO:0000256" key="2">
    <source>
        <dbReference type="SAM" id="MobiDB-lite"/>
    </source>
</evidence>
<dbReference type="Gene3D" id="3.90.1580.10">
    <property type="entry name" value="paralog of FGE (formylglycine-generating enzyme)"/>
    <property type="match status" value="1"/>
</dbReference>
<keyword evidence="1" id="KW-0175">Coiled coil</keyword>
<dbReference type="InterPro" id="IPR016187">
    <property type="entry name" value="CTDL_fold"/>
</dbReference>
<feature type="coiled-coil region" evidence="1">
    <location>
        <begin position="349"/>
        <end position="383"/>
    </location>
</feature>
<feature type="compositionally biased region" description="Polar residues" evidence="2">
    <location>
        <begin position="331"/>
        <end position="348"/>
    </location>
</feature>
<dbReference type="InterPro" id="IPR005532">
    <property type="entry name" value="SUMF_dom"/>
</dbReference>
<dbReference type="Proteomes" id="UP000315115">
    <property type="component" value="Chromosome 1"/>
</dbReference>
<dbReference type="Pfam" id="PF03781">
    <property type="entry name" value="FGE-sulfatase"/>
    <property type="match status" value="1"/>
</dbReference>
<evidence type="ECO:0000256" key="1">
    <source>
        <dbReference type="SAM" id="Coils"/>
    </source>
</evidence>
<feature type="chain" id="PRO_5022052829" description="Sulfatase-modifying factor enzyme-like domain-containing protein" evidence="3">
    <location>
        <begin position="25"/>
        <end position="628"/>
    </location>
</feature>
<dbReference type="AlphaFoldDB" id="A0A510I434"/>
<feature type="signal peptide" evidence="3">
    <location>
        <begin position="1"/>
        <end position="24"/>
    </location>
</feature>
<evidence type="ECO:0000313" key="6">
    <source>
        <dbReference type="Proteomes" id="UP000315115"/>
    </source>
</evidence>
<organism evidence="5 6">
    <name type="scientific">Vibrio rotiferianus</name>
    <dbReference type="NCBI Taxonomy" id="190895"/>
    <lineage>
        <taxon>Bacteria</taxon>
        <taxon>Pseudomonadati</taxon>
        <taxon>Pseudomonadota</taxon>
        <taxon>Gammaproteobacteria</taxon>
        <taxon>Vibrionales</taxon>
        <taxon>Vibrionaceae</taxon>
        <taxon>Vibrio</taxon>
    </lineage>
</organism>
<evidence type="ECO:0000313" key="5">
    <source>
        <dbReference type="EMBL" id="BBL88452.1"/>
    </source>
</evidence>
<feature type="domain" description="Sulfatase-modifying factor enzyme-like" evidence="4">
    <location>
        <begin position="96"/>
        <end position="307"/>
    </location>
</feature>
<dbReference type="EMBL" id="AP019798">
    <property type="protein sequence ID" value="BBL88452.1"/>
    <property type="molecule type" value="Genomic_DNA"/>
</dbReference>
<keyword evidence="3" id="KW-0732">Signal</keyword>
<reference evidence="6" key="1">
    <citation type="submission" date="2019-07" db="EMBL/GenBank/DDBJ databases">
        <title>Complete Genome Sequences of Vibrion rotiferianus strain AM7.</title>
        <authorList>
            <person name="Miyazaki K."/>
            <person name="Wiseschart A."/>
            <person name="Pootanakit K."/>
            <person name="Ishimori K."/>
            <person name="Kitahara K."/>
        </authorList>
    </citation>
    <scope>NUCLEOTIDE SEQUENCE [LARGE SCALE GENOMIC DNA]</scope>
    <source>
        <strain evidence="6">AM7</strain>
    </source>
</reference>
<proteinExistence type="predicted"/>
<protein>
    <recommendedName>
        <fullName evidence="4">Sulfatase-modifying factor enzyme-like domain-containing protein</fullName>
    </recommendedName>
</protein>
<evidence type="ECO:0000259" key="4">
    <source>
        <dbReference type="Pfam" id="PF03781"/>
    </source>
</evidence>
<gene>
    <name evidence="5" type="ORF">VroAM7_11050</name>
</gene>
<accession>A0A510I434</accession>
<evidence type="ECO:0000256" key="3">
    <source>
        <dbReference type="SAM" id="SignalP"/>
    </source>
</evidence>
<dbReference type="SUPFAM" id="SSF56436">
    <property type="entry name" value="C-type lectin-like"/>
    <property type="match status" value="1"/>
</dbReference>
<sequence length="628" mass="70621">MNKSSLLAAMLALISTVISGNLYASQAVELKLPDSASITFQPVFLGLDGDDIFSSRTIKMGSREGVDGGYKERLSTTNLGGSFVARNKSGQNEWLYYLGRTEVSVKQWNSVMRWWQQKNGLKVEQVNNSPLPQTSKTPAEIFTFIEALNVYLLQNQKAALPRNGNAVAYVRLPTEVEWAFAARGGNEVSPSVFDRPYPYVDENGSMSLAGYEWHRRTSGNKLKEAGSQYLKPNPLGLYDMLGNAEELTYGIFGHDFLFARYGGLVVRGASYGHDSSDLKVSRRAEYQGYKTNSGEILRWPKVGFRLALATLVSETGVTPDELDDGYDDYLSSESGVSQAAPAGNTSLSKQAQDDQINHYINEIDRLTGELKTLRTQNMTLESEFSVLQGSVEQQSIDLGALQRALEAERAKSNNLSRLADSNSSEQKYNVLIETKDTEIARLQSELSQLVRQVSEQSAKIKSAELKQKQVVSLKQQVDDAERRGSTANFEIEKNKKRIVVAEKRLLEALVRVAGYNLFTAWRNLKAIEIKKKAGNSINPKVWATNKREAENMLKEYRRYVIQIVDNTDHNLFPEVKSEIIRWLRASNISEQQIKGMDLLERHITEVQQGKYIQVDYLFENLLTEPEMK</sequence>
<feature type="region of interest" description="Disordered" evidence="2">
    <location>
        <begin position="322"/>
        <end position="348"/>
    </location>
</feature>
<dbReference type="PANTHER" id="PTHR23150:SF19">
    <property type="entry name" value="FORMYLGLYCINE-GENERATING ENZYME"/>
    <property type="match status" value="1"/>
</dbReference>